<gene>
    <name evidence="1" type="ORF">DPMN_086856</name>
</gene>
<comment type="caution">
    <text evidence="1">The sequence shown here is derived from an EMBL/GenBank/DDBJ whole genome shotgun (WGS) entry which is preliminary data.</text>
</comment>
<sequence>MVRICSCVCKNNIPWENVVGYSSDNAAVMIGNNNSVLSRIRGKVPNVVNIGCLCHIMSTCTQ</sequence>
<reference evidence="1" key="2">
    <citation type="submission" date="2020-11" db="EMBL/GenBank/DDBJ databases">
        <authorList>
            <person name="McCartney M.A."/>
            <person name="Auch B."/>
            <person name="Kono T."/>
            <person name="Mallez S."/>
            <person name="Becker A."/>
            <person name="Gohl D.M."/>
            <person name="Silverstein K.A.T."/>
            <person name="Koren S."/>
            <person name="Bechman K.B."/>
            <person name="Herman A."/>
            <person name="Abrahante J.E."/>
            <person name="Garbe J."/>
        </authorList>
    </citation>
    <scope>NUCLEOTIDE SEQUENCE</scope>
    <source>
        <strain evidence="1">Duluth1</strain>
        <tissue evidence="1">Whole animal</tissue>
    </source>
</reference>
<name>A0A9D4KR74_DREPO</name>
<keyword evidence="2" id="KW-1185">Reference proteome</keyword>
<organism evidence="1 2">
    <name type="scientific">Dreissena polymorpha</name>
    <name type="common">Zebra mussel</name>
    <name type="synonym">Mytilus polymorpha</name>
    <dbReference type="NCBI Taxonomy" id="45954"/>
    <lineage>
        <taxon>Eukaryota</taxon>
        <taxon>Metazoa</taxon>
        <taxon>Spiralia</taxon>
        <taxon>Lophotrochozoa</taxon>
        <taxon>Mollusca</taxon>
        <taxon>Bivalvia</taxon>
        <taxon>Autobranchia</taxon>
        <taxon>Heteroconchia</taxon>
        <taxon>Euheterodonta</taxon>
        <taxon>Imparidentia</taxon>
        <taxon>Neoheterodontei</taxon>
        <taxon>Myida</taxon>
        <taxon>Dreissenoidea</taxon>
        <taxon>Dreissenidae</taxon>
        <taxon>Dreissena</taxon>
    </lineage>
</organism>
<accession>A0A9D4KR74</accession>
<protein>
    <submittedName>
        <fullName evidence="1">Uncharacterized protein</fullName>
    </submittedName>
</protein>
<dbReference type="EMBL" id="JAIWYP010000003">
    <property type="protein sequence ID" value="KAH3844597.1"/>
    <property type="molecule type" value="Genomic_DNA"/>
</dbReference>
<proteinExistence type="predicted"/>
<reference evidence="1" key="1">
    <citation type="journal article" date="2019" name="bioRxiv">
        <title>The Genome of the Zebra Mussel, Dreissena polymorpha: A Resource for Invasive Species Research.</title>
        <authorList>
            <person name="McCartney M.A."/>
            <person name="Auch B."/>
            <person name="Kono T."/>
            <person name="Mallez S."/>
            <person name="Zhang Y."/>
            <person name="Obille A."/>
            <person name="Becker A."/>
            <person name="Abrahante J.E."/>
            <person name="Garbe J."/>
            <person name="Badalamenti J.P."/>
            <person name="Herman A."/>
            <person name="Mangelson H."/>
            <person name="Liachko I."/>
            <person name="Sullivan S."/>
            <person name="Sone E.D."/>
            <person name="Koren S."/>
            <person name="Silverstein K.A.T."/>
            <person name="Beckman K.B."/>
            <person name="Gohl D.M."/>
        </authorList>
    </citation>
    <scope>NUCLEOTIDE SEQUENCE</scope>
    <source>
        <strain evidence="1">Duluth1</strain>
        <tissue evidence="1">Whole animal</tissue>
    </source>
</reference>
<dbReference type="Proteomes" id="UP000828390">
    <property type="component" value="Unassembled WGS sequence"/>
</dbReference>
<dbReference type="AlphaFoldDB" id="A0A9D4KR74"/>
<evidence type="ECO:0000313" key="2">
    <source>
        <dbReference type="Proteomes" id="UP000828390"/>
    </source>
</evidence>
<evidence type="ECO:0000313" key="1">
    <source>
        <dbReference type="EMBL" id="KAH3844597.1"/>
    </source>
</evidence>